<evidence type="ECO:0000313" key="3">
    <source>
        <dbReference type="Proteomes" id="UP000199372"/>
    </source>
</evidence>
<dbReference type="RefSeq" id="WP_091846675.1">
    <property type="nucleotide sequence ID" value="NZ_FOCM01000011.1"/>
</dbReference>
<name>A0A1H8LSB6_9RHOB</name>
<dbReference type="Proteomes" id="UP000199372">
    <property type="component" value="Unassembled WGS sequence"/>
</dbReference>
<dbReference type="EMBL" id="FOCM01000011">
    <property type="protein sequence ID" value="SEO07726.1"/>
    <property type="molecule type" value="Genomic_DNA"/>
</dbReference>
<dbReference type="OrthoDB" id="9800971at2"/>
<gene>
    <name evidence="2" type="ORF">SAMN04488011_11161</name>
</gene>
<organism evidence="2 3">
    <name type="scientific">Palleronia pelagia</name>
    <dbReference type="NCBI Taxonomy" id="387096"/>
    <lineage>
        <taxon>Bacteria</taxon>
        <taxon>Pseudomonadati</taxon>
        <taxon>Pseudomonadota</taxon>
        <taxon>Alphaproteobacteria</taxon>
        <taxon>Rhodobacterales</taxon>
        <taxon>Roseobacteraceae</taxon>
        <taxon>Palleronia</taxon>
    </lineage>
</organism>
<dbReference type="InterPro" id="IPR018772">
    <property type="entry name" value="Transcription_activator_HlyU"/>
</dbReference>
<dbReference type="AlphaFoldDB" id="A0A1H8LSB6"/>
<reference evidence="3" key="1">
    <citation type="submission" date="2016-10" db="EMBL/GenBank/DDBJ databases">
        <authorList>
            <person name="Varghese N."/>
            <person name="Submissions S."/>
        </authorList>
    </citation>
    <scope>NUCLEOTIDE SEQUENCE [LARGE SCALE GENOMIC DNA]</scope>
    <source>
        <strain evidence="3">DSM 26893</strain>
    </source>
</reference>
<keyword evidence="3" id="KW-1185">Reference proteome</keyword>
<evidence type="ECO:0008006" key="4">
    <source>
        <dbReference type="Google" id="ProtNLM"/>
    </source>
</evidence>
<proteinExistence type="predicted"/>
<feature type="region of interest" description="Disordered" evidence="1">
    <location>
        <begin position="1"/>
        <end position="32"/>
    </location>
</feature>
<accession>A0A1H8LSB6</accession>
<evidence type="ECO:0000313" key="2">
    <source>
        <dbReference type="EMBL" id="SEO07726.1"/>
    </source>
</evidence>
<sequence length="93" mass="10174">MSILKRLFGRAGDKAPAEQPSETYKGFTITPQPAKDGGQFRIGALIEKDVGGTTRSHHLIRADRLESFEAAAQASVAKARQMIDEQGERLFSD</sequence>
<evidence type="ECO:0000256" key="1">
    <source>
        <dbReference type="SAM" id="MobiDB-lite"/>
    </source>
</evidence>
<protein>
    <recommendedName>
        <fullName evidence="4">Transcriptional activator HlyU</fullName>
    </recommendedName>
</protein>
<dbReference type="Pfam" id="PF10115">
    <property type="entry name" value="HlyU"/>
    <property type="match status" value="1"/>
</dbReference>